<dbReference type="Pfam" id="PF01048">
    <property type="entry name" value="PNP_UDP_1"/>
    <property type="match status" value="1"/>
</dbReference>
<evidence type="ECO:0000313" key="3">
    <source>
        <dbReference type="Proteomes" id="UP000318017"/>
    </source>
</evidence>
<gene>
    <name evidence="2" type="primary">amn</name>
    <name evidence="2" type="ORF">Q31a_04800</name>
</gene>
<dbReference type="PANTHER" id="PTHR43691:SF6">
    <property type="entry name" value="AMP NUCLEOSIDASE"/>
    <property type="match status" value="1"/>
</dbReference>
<dbReference type="Gene3D" id="3.40.50.1580">
    <property type="entry name" value="Nucleoside phosphorylase domain"/>
    <property type="match status" value="1"/>
</dbReference>
<dbReference type="InterPro" id="IPR000845">
    <property type="entry name" value="Nucleoside_phosphorylase_d"/>
</dbReference>
<dbReference type="InterPro" id="IPR047039">
    <property type="entry name" value="AMN_phosphorylase"/>
</dbReference>
<dbReference type="RefSeq" id="WP_145073369.1">
    <property type="nucleotide sequence ID" value="NZ_CP036298.1"/>
</dbReference>
<dbReference type="EC" id="3.2.2.4" evidence="2"/>
<protein>
    <submittedName>
        <fullName evidence="2">AMP nucleosidase</fullName>
        <ecNumber evidence="2">3.2.2.4</ecNumber>
    </submittedName>
</protein>
<dbReference type="KEGG" id="ahel:Q31a_04800"/>
<name>A0A518G0R4_9BACT</name>
<dbReference type="CDD" id="cd17762">
    <property type="entry name" value="AMN"/>
    <property type="match status" value="1"/>
</dbReference>
<dbReference type="Proteomes" id="UP000318017">
    <property type="component" value="Chromosome"/>
</dbReference>
<dbReference type="AlphaFoldDB" id="A0A518G0R4"/>
<dbReference type="InterPro" id="IPR035994">
    <property type="entry name" value="Nucleoside_phosphorylase_sf"/>
</dbReference>
<dbReference type="GO" id="GO:0005829">
    <property type="term" value="C:cytosol"/>
    <property type="evidence" value="ECO:0007669"/>
    <property type="project" value="TreeGrafter"/>
</dbReference>
<sequence>MTPTTIKLSGLESLPLAEDIDRACDWMEKIYAAGNYVKVTVLRHWSKHNPTISGKIARPSAYRWYLRREFLKLAKLGAEIELTPARERIDLNAPDLLECIDETNFDHTRKKVFLFGPERVELSIQRLEHYTGTRIEDFQRYILLTNYQMHMEAFVAMYPQAKTPSRPGVQMPAYHHATDRNDGISIINIGVGPSNAKNLTDHIAVLRPDAMLMVGHCAGVRNHQEVGDFVLASGYMRNDHVLDKALPRSVPLPPSFLLNRYLARVLDERELPYRYGVVYTTADRNWELSLTRTLRDLKASRSVAVDMESATVAANGFRYRIPAATLLCVSDKPLHGKPKLPESAASFYDDTKQQHLEVARRAIELARSEYSDGLPNSDLHAMDEPLLRGSDVCRDLRGNASFD</sequence>
<reference evidence="2 3" key="1">
    <citation type="submission" date="2019-02" db="EMBL/GenBank/DDBJ databases">
        <title>Deep-cultivation of Planctomycetes and their phenomic and genomic characterization uncovers novel biology.</title>
        <authorList>
            <person name="Wiegand S."/>
            <person name="Jogler M."/>
            <person name="Boedeker C."/>
            <person name="Pinto D."/>
            <person name="Vollmers J."/>
            <person name="Rivas-Marin E."/>
            <person name="Kohn T."/>
            <person name="Peeters S.H."/>
            <person name="Heuer A."/>
            <person name="Rast P."/>
            <person name="Oberbeckmann S."/>
            <person name="Bunk B."/>
            <person name="Jeske O."/>
            <person name="Meyerdierks A."/>
            <person name="Storesund J.E."/>
            <person name="Kallscheuer N."/>
            <person name="Luecker S."/>
            <person name="Lage O.M."/>
            <person name="Pohl T."/>
            <person name="Merkel B.J."/>
            <person name="Hornburger P."/>
            <person name="Mueller R.-W."/>
            <person name="Bruemmer F."/>
            <person name="Labrenz M."/>
            <person name="Spormann A.M."/>
            <person name="Op den Camp H."/>
            <person name="Overmann J."/>
            <person name="Amann R."/>
            <person name="Jetten M.S.M."/>
            <person name="Mascher T."/>
            <person name="Medema M.H."/>
            <person name="Devos D.P."/>
            <person name="Kaster A.-K."/>
            <person name="Ovreas L."/>
            <person name="Rohde M."/>
            <person name="Galperin M.Y."/>
            <person name="Jogler C."/>
        </authorList>
    </citation>
    <scope>NUCLEOTIDE SEQUENCE [LARGE SCALE GENOMIC DNA]</scope>
    <source>
        <strain evidence="2 3">Q31a</strain>
    </source>
</reference>
<evidence type="ECO:0000313" key="2">
    <source>
        <dbReference type="EMBL" id="QDV22197.1"/>
    </source>
</evidence>
<accession>A0A518G0R4</accession>
<dbReference type="OrthoDB" id="7945729at2"/>
<dbReference type="GO" id="GO:0009116">
    <property type="term" value="P:nucleoside metabolic process"/>
    <property type="evidence" value="ECO:0007669"/>
    <property type="project" value="InterPro"/>
</dbReference>
<organism evidence="2 3">
    <name type="scientific">Aureliella helgolandensis</name>
    <dbReference type="NCBI Taxonomy" id="2527968"/>
    <lineage>
        <taxon>Bacteria</taxon>
        <taxon>Pseudomonadati</taxon>
        <taxon>Planctomycetota</taxon>
        <taxon>Planctomycetia</taxon>
        <taxon>Pirellulales</taxon>
        <taxon>Pirellulaceae</taxon>
        <taxon>Aureliella</taxon>
    </lineage>
</organism>
<keyword evidence="3" id="KW-1185">Reference proteome</keyword>
<keyword evidence="2" id="KW-0378">Hydrolase</keyword>
<proteinExistence type="predicted"/>
<dbReference type="GO" id="GO:0008714">
    <property type="term" value="F:AMP nucleosidase activity"/>
    <property type="evidence" value="ECO:0007669"/>
    <property type="project" value="UniProtKB-EC"/>
</dbReference>
<dbReference type="SUPFAM" id="SSF53167">
    <property type="entry name" value="Purine and uridine phosphorylases"/>
    <property type="match status" value="1"/>
</dbReference>
<dbReference type="EMBL" id="CP036298">
    <property type="protein sequence ID" value="QDV22197.1"/>
    <property type="molecule type" value="Genomic_DNA"/>
</dbReference>
<dbReference type="PANTHER" id="PTHR43691">
    <property type="entry name" value="URIDINE PHOSPHORYLASE"/>
    <property type="match status" value="1"/>
</dbReference>
<evidence type="ECO:0000259" key="1">
    <source>
        <dbReference type="Pfam" id="PF01048"/>
    </source>
</evidence>
<feature type="domain" description="Nucleoside phosphorylase" evidence="1">
    <location>
        <begin position="151"/>
        <end position="363"/>
    </location>
</feature>
<keyword evidence="2" id="KW-0326">Glycosidase</keyword>